<feature type="region of interest" description="Disordered" evidence="1">
    <location>
        <begin position="133"/>
        <end position="157"/>
    </location>
</feature>
<feature type="compositionally biased region" description="Low complexity" evidence="1">
    <location>
        <begin position="350"/>
        <end position="360"/>
    </location>
</feature>
<keyword evidence="2" id="KW-1133">Transmembrane helix</keyword>
<feature type="compositionally biased region" description="Gly residues" evidence="1">
    <location>
        <begin position="301"/>
        <end position="312"/>
    </location>
</feature>
<dbReference type="SUPFAM" id="SSF48097">
    <property type="entry name" value="Regulator of G-protein signaling, RGS"/>
    <property type="match status" value="1"/>
</dbReference>
<evidence type="ECO:0008006" key="5">
    <source>
        <dbReference type="Google" id="ProtNLM"/>
    </source>
</evidence>
<sequence length="722" mass="77796">MEDEFIYDESPLADASIAVPLGMTRRIIFLSVGAVFVLIGFLSTALFQILSKTNNDLRQRGRYLVTGQGYTASVMVTIVVLYQGFRAWRLVTRYDRSLAIYEAPLSVPDDEDTMLDLQQMPSHFAASGMTNSISDSTASSNTAVTDSGDGTSAKVSTEQSPYYPPQLAAVVFVFVFSPALIYRVRNYKDGFGIRKDLMAVSAMGIPGIVLFVVVPMYAEQVSDKYLDRTTWMGTVLILSHIFAVILPLMRFVSGSSYRCAFEAAYASLKEAKERKRLRIACASTKAAEAEAAEATAEAEARGGGAGNSGHGGAQKASDPSTQRRIHDIALETMHPYHQVSGAGVGMSHHNNSNNNNQGNNRLQPSVDIAQRRPSRVAGSTNFSFWSRATDDDMRYDWDAFVKALDDPEVFDKISAFTVGEFCAENTRFLAELSRLEKRAQRFERLRSMTVTGGGSWVSLSTAAAVGGGGGAAAIGALAGVGTGGAGPTLHPNDSVQLYRFPPSDIEMGSTERIEAYDPNTAGGSKQRIKKIVSVSSVSSSMPMLGGASPYGRGRSSLSLDDFSEPPSPMGMPPVIRAPVAMTTIASTTTLGGIRSNATLDSLRTTLPTSDEAAGEELIEDEEEEEESRTLHNAASLTTSEKAATRPPFVPRGSTSGAGAMSLAETVMAPLPMPPTLLIQFQNIYKTFIRHGGRLELNLSHDTFTEIAGMAKRGEWRADMFEK</sequence>
<feature type="transmembrane region" description="Helical" evidence="2">
    <location>
        <begin position="167"/>
        <end position="185"/>
    </location>
</feature>
<feature type="transmembrane region" description="Helical" evidence="2">
    <location>
        <begin position="197"/>
        <end position="218"/>
    </location>
</feature>
<feature type="compositionally biased region" description="Polar residues" evidence="1">
    <location>
        <begin position="630"/>
        <end position="641"/>
    </location>
</feature>
<dbReference type="EMBL" id="JAAAJB010000284">
    <property type="protein sequence ID" value="KAG0259441.1"/>
    <property type="molecule type" value="Genomic_DNA"/>
</dbReference>
<feature type="transmembrane region" description="Helical" evidence="2">
    <location>
        <begin position="63"/>
        <end position="85"/>
    </location>
</feature>
<feature type="region of interest" description="Disordered" evidence="1">
    <location>
        <begin position="340"/>
        <end position="362"/>
    </location>
</feature>
<proteinExistence type="predicted"/>
<feature type="compositionally biased region" description="Acidic residues" evidence="1">
    <location>
        <begin position="612"/>
        <end position="626"/>
    </location>
</feature>
<keyword evidence="2" id="KW-0472">Membrane</keyword>
<keyword evidence="2" id="KW-0812">Transmembrane</keyword>
<evidence type="ECO:0000256" key="2">
    <source>
        <dbReference type="SAM" id="Phobius"/>
    </source>
</evidence>
<feature type="transmembrane region" description="Helical" evidence="2">
    <location>
        <begin position="230"/>
        <end position="248"/>
    </location>
</feature>
<feature type="region of interest" description="Disordered" evidence="1">
    <location>
        <begin position="602"/>
        <end position="656"/>
    </location>
</feature>
<feature type="region of interest" description="Disordered" evidence="1">
    <location>
        <begin position="539"/>
        <end position="568"/>
    </location>
</feature>
<keyword evidence="4" id="KW-1185">Reference proteome</keyword>
<evidence type="ECO:0000256" key="1">
    <source>
        <dbReference type="SAM" id="MobiDB-lite"/>
    </source>
</evidence>
<comment type="caution">
    <text evidence="3">The sequence shown here is derived from an EMBL/GenBank/DDBJ whole genome shotgun (WGS) entry which is preliminary data.</text>
</comment>
<dbReference type="OrthoDB" id="196547at2759"/>
<dbReference type="AlphaFoldDB" id="A0A9P6Q2X0"/>
<evidence type="ECO:0000313" key="4">
    <source>
        <dbReference type="Proteomes" id="UP000807716"/>
    </source>
</evidence>
<feature type="transmembrane region" description="Helical" evidence="2">
    <location>
        <begin position="27"/>
        <end position="51"/>
    </location>
</feature>
<dbReference type="Proteomes" id="UP000807716">
    <property type="component" value="Unassembled WGS sequence"/>
</dbReference>
<protein>
    <recommendedName>
        <fullName evidence="5">RGS domain-containing protein</fullName>
    </recommendedName>
</protein>
<name>A0A9P6Q2X0_9FUNG</name>
<dbReference type="InterPro" id="IPR036305">
    <property type="entry name" value="RGS_sf"/>
</dbReference>
<organism evidence="3 4">
    <name type="scientific">Actinomortierella ambigua</name>
    <dbReference type="NCBI Taxonomy" id="1343610"/>
    <lineage>
        <taxon>Eukaryota</taxon>
        <taxon>Fungi</taxon>
        <taxon>Fungi incertae sedis</taxon>
        <taxon>Mucoromycota</taxon>
        <taxon>Mortierellomycotina</taxon>
        <taxon>Mortierellomycetes</taxon>
        <taxon>Mortierellales</taxon>
        <taxon>Mortierellaceae</taxon>
        <taxon>Actinomortierella</taxon>
    </lineage>
</organism>
<accession>A0A9P6Q2X0</accession>
<feature type="region of interest" description="Disordered" evidence="1">
    <location>
        <begin position="292"/>
        <end position="322"/>
    </location>
</feature>
<gene>
    <name evidence="3" type="ORF">DFQ27_004061</name>
</gene>
<evidence type="ECO:0000313" key="3">
    <source>
        <dbReference type="EMBL" id="KAG0259441.1"/>
    </source>
</evidence>
<reference evidence="3" key="1">
    <citation type="journal article" date="2020" name="Fungal Divers.">
        <title>Resolving the Mortierellaceae phylogeny through synthesis of multi-gene phylogenetics and phylogenomics.</title>
        <authorList>
            <person name="Vandepol N."/>
            <person name="Liber J."/>
            <person name="Desiro A."/>
            <person name="Na H."/>
            <person name="Kennedy M."/>
            <person name="Barry K."/>
            <person name="Grigoriev I.V."/>
            <person name="Miller A.N."/>
            <person name="O'Donnell K."/>
            <person name="Stajich J.E."/>
            <person name="Bonito G."/>
        </authorList>
    </citation>
    <scope>NUCLEOTIDE SEQUENCE</scope>
    <source>
        <strain evidence="3">BC1065</strain>
    </source>
</reference>